<proteinExistence type="inferred from homology"/>
<comment type="similarity">
    <text evidence="1">Belongs to the 'phage' integrase family.</text>
</comment>
<protein>
    <recommendedName>
        <fullName evidence="4">Tyr recombinase domain-containing protein</fullName>
    </recommendedName>
</protein>
<dbReference type="InterPro" id="IPR050808">
    <property type="entry name" value="Phage_Integrase"/>
</dbReference>
<evidence type="ECO:0000259" key="4">
    <source>
        <dbReference type="PROSITE" id="PS51898"/>
    </source>
</evidence>
<gene>
    <name evidence="5" type="ORF">DI533_22230</name>
</gene>
<feature type="domain" description="Tyr recombinase" evidence="4">
    <location>
        <begin position="1"/>
        <end position="167"/>
    </location>
</feature>
<comment type="caution">
    <text evidence="5">The sequence shown here is derived from an EMBL/GenBank/DDBJ whole genome shotgun (WGS) entry which is preliminary data.</text>
</comment>
<dbReference type="PANTHER" id="PTHR30629">
    <property type="entry name" value="PROPHAGE INTEGRASE"/>
    <property type="match status" value="1"/>
</dbReference>
<evidence type="ECO:0000256" key="2">
    <source>
        <dbReference type="ARBA" id="ARBA00022908"/>
    </source>
</evidence>
<dbReference type="InterPro" id="IPR013762">
    <property type="entry name" value="Integrase-like_cat_sf"/>
</dbReference>
<dbReference type="Proteomes" id="UP000248975">
    <property type="component" value="Unassembled WGS sequence"/>
</dbReference>
<dbReference type="AlphaFoldDB" id="A0A2W5S300"/>
<dbReference type="GO" id="GO:0006310">
    <property type="term" value="P:DNA recombination"/>
    <property type="evidence" value="ECO:0007669"/>
    <property type="project" value="UniProtKB-KW"/>
</dbReference>
<evidence type="ECO:0000313" key="5">
    <source>
        <dbReference type="EMBL" id="PZQ94444.1"/>
    </source>
</evidence>
<name>A0A2W5S300_CERSP</name>
<dbReference type="PANTHER" id="PTHR30629:SF2">
    <property type="entry name" value="PROPHAGE INTEGRASE INTS-RELATED"/>
    <property type="match status" value="1"/>
</dbReference>
<evidence type="ECO:0000256" key="3">
    <source>
        <dbReference type="ARBA" id="ARBA00023172"/>
    </source>
</evidence>
<dbReference type="InterPro" id="IPR002104">
    <property type="entry name" value="Integrase_catalytic"/>
</dbReference>
<dbReference type="InterPro" id="IPR011010">
    <property type="entry name" value="DNA_brk_join_enz"/>
</dbReference>
<dbReference type="PROSITE" id="PS51898">
    <property type="entry name" value="TYR_RECOMBINASE"/>
    <property type="match status" value="1"/>
</dbReference>
<dbReference type="SUPFAM" id="SSF56349">
    <property type="entry name" value="DNA breaking-rejoining enzymes"/>
    <property type="match status" value="1"/>
</dbReference>
<dbReference type="GO" id="GO:0003677">
    <property type="term" value="F:DNA binding"/>
    <property type="evidence" value="ECO:0007669"/>
    <property type="project" value="InterPro"/>
</dbReference>
<keyword evidence="3" id="KW-0233">DNA recombination</keyword>
<organism evidence="5 6">
    <name type="scientific">Cereibacter sphaeroides</name>
    <name type="common">Rhodobacter sphaeroides</name>
    <dbReference type="NCBI Taxonomy" id="1063"/>
    <lineage>
        <taxon>Bacteria</taxon>
        <taxon>Pseudomonadati</taxon>
        <taxon>Pseudomonadota</taxon>
        <taxon>Alphaproteobacteria</taxon>
        <taxon>Rhodobacterales</taxon>
        <taxon>Paracoccaceae</taxon>
        <taxon>Cereibacter</taxon>
    </lineage>
</organism>
<dbReference type="EMBL" id="QFQS01000023">
    <property type="protein sequence ID" value="PZQ94444.1"/>
    <property type="molecule type" value="Genomic_DNA"/>
</dbReference>
<dbReference type="Pfam" id="PF00589">
    <property type="entry name" value="Phage_integrase"/>
    <property type="match status" value="1"/>
</dbReference>
<accession>A0A2W5S300</accession>
<evidence type="ECO:0000313" key="6">
    <source>
        <dbReference type="Proteomes" id="UP000248975"/>
    </source>
</evidence>
<dbReference type="GO" id="GO:0015074">
    <property type="term" value="P:DNA integration"/>
    <property type="evidence" value="ECO:0007669"/>
    <property type="project" value="UniProtKB-KW"/>
</dbReference>
<sequence length="176" mass="20176">MFRLMMLTGQRRGEVLNIDWTELDRVRSEWLLPAEKSKNGRGHLISLSSESRRILDTQAGGKKWPASGLVFRSSRGTRLSGFSKIKRDWDQRIDRKLWAEDAGSVRFPWRLHDIRRTVATGMQTLGVRTEVIEAVLNHQSGLRSGLVSTYQRYDYHVEKAEAMALWGAHVAALTNR</sequence>
<reference evidence="5 6" key="1">
    <citation type="submission" date="2017-08" db="EMBL/GenBank/DDBJ databases">
        <title>Infants hospitalized years apart are colonized by the same room-sourced microbial strains.</title>
        <authorList>
            <person name="Brooks B."/>
            <person name="Olm M.R."/>
            <person name="Firek B.A."/>
            <person name="Baker R."/>
            <person name="Thomas B.C."/>
            <person name="Morowitz M.J."/>
            <person name="Banfield J.F."/>
        </authorList>
    </citation>
    <scope>NUCLEOTIDE SEQUENCE [LARGE SCALE GENOMIC DNA]</scope>
    <source>
        <strain evidence="5">S2_003_000_R2_11</strain>
    </source>
</reference>
<evidence type="ECO:0000256" key="1">
    <source>
        <dbReference type="ARBA" id="ARBA00008857"/>
    </source>
</evidence>
<dbReference type="Gene3D" id="1.10.443.10">
    <property type="entry name" value="Intergrase catalytic core"/>
    <property type="match status" value="1"/>
</dbReference>
<keyword evidence="2" id="KW-0229">DNA integration</keyword>